<name>A0A915N8I5_MELJA</name>
<dbReference type="WBParaSite" id="scaffold938_cov210.g2122">
    <property type="protein sequence ID" value="scaffold938_cov210.g2122"/>
    <property type="gene ID" value="scaffold938_cov210.g2122"/>
</dbReference>
<organism evidence="2 3">
    <name type="scientific">Meloidogyne javanica</name>
    <name type="common">Root-knot nematode worm</name>
    <dbReference type="NCBI Taxonomy" id="6303"/>
    <lineage>
        <taxon>Eukaryota</taxon>
        <taxon>Metazoa</taxon>
        <taxon>Ecdysozoa</taxon>
        <taxon>Nematoda</taxon>
        <taxon>Chromadorea</taxon>
        <taxon>Rhabditida</taxon>
        <taxon>Tylenchina</taxon>
        <taxon>Tylenchomorpha</taxon>
        <taxon>Tylenchoidea</taxon>
        <taxon>Meloidogynidae</taxon>
        <taxon>Meloidogyninae</taxon>
        <taxon>Meloidogyne</taxon>
        <taxon>Meloidogyne incognita group</taxon>
    </lineage>
</organism>
<dbReference type="Proteomes" id="UP000887561">
    <property type="component" value="Unplaced"/>
</dbReference>
<accession>A0A915N8I5</accession>
<feature type="region of interest" description="Disordered" evidence="1">
    <location>
        <begin position="82"/>
        <end position="101"/>
    </location>
</feature>
<reference evidence="3" key="1">
    <citation type="submission" date="2022-11" db="UniProtKB">
        <authorList>
            <consortium name="WormBaseParasite"/>
        </authorList>
    </citation>
    <scope>IDENTIFICATION</scope>
</reference>
<feature type="compositionally biased region" description="Basic and acidic residues" evidence="1">
    <location>
        <begin position="82"/>
        <end position="95"/>
    </location>
</feature>
<dbReference type="AlphaFoldDB" id="A0A915N8I5"/>
<sequence>MSNTNSASSPSPMRWVLNQDARNCSGIMCPPDTLCLRPEHFSVPTHCVHKSVMDNVAKHLSNGPIALFSLFYWRSSIKKLSDNKKEKKNSRKDGYNKSLSPSTCNTLTTNLELMTPRLDLPTRSNPAHLCERSDQYTILTPKLFDSFGSTGLTPQSPQLNFPTRFCERNDQSANSSSFSSEYSAPYHNIALCFMFFWRSSSKKVSDRKNKKTPSICDSITANLELLTSPRLDLTPPRLNFPTSLCEVTDQPTNNSEFSTNSLSTKFYERTKQRANSSTSLFSSEYSVPFAPYQNV</sequence>
<evidence type="ECO:0000313" key="3">
    <source>
        <dbReference type="WBParaSite" id="scaffold938_cov210.g2122"/>
    </source>
</evidence>
<keyword evidence="2" id="KW-1185">Reference proteome</keyword>
<protein>
    <submittedName>
        <fullName evidence="3">Uncharacterized protein</fullName>
    </submittedName>
</protein>
<proteinExistence type="predicted"/>
<evidence type="ECO:0000313" key="2">
    <source>
        <dbReference type="Proteomes" id="UP000887561"/>
    </source>
</evidence>
<evidence type="ECO:0000256" key="1">
    <source>
        <dbReference type="SAM" id="MobiDB-lite"/>
    </source>
</evidence>